<evidence type="ECO:0000256" key="3">
    <source>
        <dbReference type="ARBA" id="ARBA00023134"/>
    </source>
</evidence>
<feature type="compositionally biased region" description="Basic residues" evidence="4">
    <location>
        <begin position="187"/>
        <end position="196"/>
    </location>
</feature>
<dbReference type="PROSITE" id="PS51421">
    <property type="entry name" value="RAS"/>
    <property type="match status" value="1"/>
</dbReference>
<dbReference type="PRINTS" id="PR00449">
    <property type="entry name" value="RASTRNSFRMNG"/>
</dbReference>
<evidence type="ECO:0000313" key="5">
    <source>
        <dbReference type="EMBL" id="ELR16806.1"/>
    </source>
</evidence>
<dbReference type="GO" id="GO:0003924">
    <property type="term" value="F:GTPase activity"/>
    <property type="evidence" value="ECO:0007669"/>
    <property type="project" value="InterPro"/>
</dbReference>
<accession>L8GXJ5</accession>
<name>L8GXJ5_ACACF</name>
<reference evidence="5 6" key="1">
    <citation type="journal article" date="2013" name="Genome Biol.">
        <title>Genome of Acanthamoeba castellanii highlights extensive lateral gene transfer and early evolution of tyrosine kinase signaling.</title>
        <authorList>
            <person name="Clarke M."/>
            <person name="Lohan A.J."/>
            <person name="Liu B."/>
            <person name="Lagkouvardos I."/>
            <person name="Roy S."/>
            <person name="Zafar N."/>
            <person name="Bertelli C."/>
            <person name="Schilde C."/>
            <person name="Kianianmomeni A."/>
            <person name="Burglin T.R."/>
            <person name="Frech C."/>
            <person name="Turcotte B."/>
            <person name="Kopec K.O."/>
            <person name="Synnott J.M."/>
            <person name="Choo C."/>
            <person name="Paponov I."/>
            <person name="Finkler A."/>
            <person name="Soon Heng Tan C."/>
            <person name="Hutchins A.P."/>
            <person name="Weinmeier T."/>
            <person name="Rattei T."/>
            <person name="Chu J.S."/>
            <person name="Gimenez G."/>
            <person name="Irimia M."/>
            <person name="Rigden D.J."/>
            <person name="Fitzpatrick D.A."/>
            <person name="Lorenzo-Morales J."/>
            <person name="Bateman A."/>
            <person name="Chiu C.H."/>
            <person name="Tang P."/>
            <person name="Hegemann P."/>
            <person name="Fromm H."/>
            <person name="Raoult D."/>
            <person name="Greub G."/>
            <person name="Miranda-Saavedra D."/>
            <person name="Chen N."/>
            <person name="Nash P."/>
            <person name="Ginger M.L."/>
            <person name="Horn M."/>
            <person name="Schaap P."/>
            <person name="Caler L."/>
            <person name="Loftus B."/>
        </authorList>
    </citation>
    <scope>NUCLEOTIDE SEQUENCE [LARGE SCALE GENOMIC DNA]</scope>
    <source>
        <strain evidence="5 6">Neff</strain>
    </source>
</reference>
<feature type="region of interest" description="Disordered" evidence="4">
    <location>
        <begin position="187"/>
        <end position="222"/>
    </location>
</feature>
<evidence type="ECO:0000256" key="2">
    <source>
        <dbReference type="ARBA" id="ARBA00022741"/>
    </source>
</evidence>
<dbReference type="Pfam" id="PF00071">
    <property type="entry name" value="Ras"/>
    <property type="match status" value="1"/>
</dbReference>
<dbReference type="SMART" id="SM00175">
    <property type="entry name" value="RAB"/>
    <property type="match status" value="1"/>
</dbReference>
<dbReference type="EMBL" id="KB007982">
    <property type="protein sequence ID" value="ELR16806.1"/>
    <property type="molecule type" value="Genomic_DNA"/>
</dbReference>
<proteinExistence type="inferred from homology"/>
<dbReference type="InterPro" id="IPR027417">
    <property type="entry name" value="P-loop_NTPase"/>
</dbReference>
<dbReference type="KEGG" id="acan:ACA1_383370"/>
<dbReference type="OMA" id="MSYATNR"/>
<gene>
    <name evidence="5" type="ORF">ACA1_383370</name>
</gene>
<dbReference type="VEuPathDB" id="AmoebaDB:ACA1_383370"/>
<organism evidence="5 6">
    <name type="scientific">Acanthamoeba castellanii (strain ATCC 30010 / Neff)</name>
    <dbReference type="NCBI Taxonomy" id="1257118"/>
    <lineage>
        <taxon>Eukaryota</taxon>
        <taxon>Amoebozoa</taxon>
        <taxon>Discosea</taxon>
        <taxon>Longamoebia</taxon>
        <taxon>Centramoebida</taxon>
        <taxon>Acanthamoebidae</taxon>
        <taxon>Acanthamoeba</taxon>
    </lineage>
</organism>
<protein>
    <submittedName>
        <fullName evidence="5">GTPase cRac1B, putative</fullName>
    </submittedName>
</protein>
<dbReference type="GO" id="GO:0005525">
    <property type="term" value="F:GTP binding"/>
    <property type="evidence" value="ECO:0007669"/>
    <property type="project" value="UniProtKB-KW"/>
</dbReference>
<dbReference type="PANTHER" id="PTHR24072">
    <property type="entry name" value="RHO FAMILY GTPASE"/>
    <property type="match status" value="1"/>
</dbReference>
<dbReference type="SUPFAM" id="SSF52540">
    <property type="entry name" value="P-loop containing nucleoside triphosphate hydrolases"/>
    <property type="match status" value="1"/>
</dbReference>
<dbReference type="OrthoDB" id="8830751at2759"/>
<dbReference type="CDD" id="cd00157">
    <property type="entry name" value="Rho"/>
    <property type="match status" value="1"/>
</dbReference>
<dbReference type="PROSITE" id="PS51420">
    <property type="entry name" value="RHO"/>
    <property type="match status" value="1"/>
</dbReference>
<dbReference type="AlphaFoldDB" id="L8GXJ5"/>
<comment type="similarity">
    <text evidence="1">Belongs to the small GTPase superfamily. Rho family.</text>
</comment>
<dbReference type="Gene3D" id="3.40.50.300">
    <property type="entry name" value="P-loop containing nucleotide triphosphate hydrolases"/>
    <property type="match status" value="1"/>
</dbReference>
<evidence type="ECO:0000256" key="1">
    <source>
        <dbReference type="ARBA" id="ARBA00010142"/>
    </source>
</evidence>
<dbReference type="InterPro" id="IPR005225">
    <property type="entry name" value="Small_GTP-bd"/>
</dbReference>
<dbReference type="InterPro" id="IPR003578">
    <property type="entry name" value="Small_GTPase_Rho"/>
</dbReference>
<keyword evidence="6" id="KW-1185">Reference proteome</keyword>
<dbReference type="FunFam" id="3.40.50.300:FF:001179">
    <property type="entry name" value="Rho family GTPase"/>
    <property type="match status" value="1"/>
</dbReference>
<dbReference type="GO" id="GO:0007264">
    <property type="term" value="P:small GTPase-mediated signal transduction"/>
    <property type="evidence" value="ECO:0007669"/>
    <property type="project" value="InterPro"/>
</dbReference>
<keyword evidence="2" id="KW-0547">Nucleotide-binding</keyword>
<dbReference type="GeneID" id="14917525"/>
<dbReference type="NCBIfam" id="TIGR00231">
    <property type="entry name" value="small_GTP"/>
    <property type="match status" value="1"/>
</dbReference>
<evidence type="ECO:0000313" key="6">
    <source>
        <dbReference type="Proteomes" id="UP000011083"/>
    </source>
</evidence>
<dbReference type="InterPro" id="IPR001806">
    <property type="entry name" value="Small_GTPase"/>
</dbReference>
<dbReference type="RefSeq" id="XP_004338819.1">
    <property type="nucleotide sequence ID" value="XM_004338771.1"/>
</dbReference>
<dbReference type="SMART" id="SM00174">
    <property type="entry name" value="RHO"/>
    <property type="match status" value="1"/>
</dbReference>
<evidence type="ECO:0000256" key="4">
    <source>
        <dbReference type="SAM" id="MobiDB-lite"/>
    </source>
</evidence>
<sequence>MAAHRHSVKLVVVGDGAVGKTCLLIAYSTNKAPTDYVPTVFDNYIVNLSAGDHEIELSLWDTAGQEDFDRIRPLSYAGTDVFLVCFSLVSRTSMHNVPYKWIPELRQYCPDTPIVLVGTKADLRSDPMILDQLKAMGQTPVAGEEGLELARSIGAVNYVECSAITGENLKTVFDTAVKAVLLGTGRQTKKSKRSGRKGTVGSRVKSLTSGRRHSAAVDGSDNHHKCVLM</sequence>
<keyword evidence="3" id="KW-0342">GTP-binding</keyword>
<dbReference type="Proteomes" id="UP000011083">
    <property type="component" value="Unassembled WGS sequence"/>
</dbReference>
<dbReference type="SMART" id="SM00173">
    <property type="entry name" value="RAS"/>
    <property type="match status" value="1"/>
</dbReference>
<dbReference type="PROSITE" id="PS51419">
    <property type="entry name" value="RAB"/>
    <property type="match status" value="1"/>
</dbReference>
<dbReference type="SMART" id="SM00176">
    <property type="entry name" value="RAN"/>
    <property type="match status" value="1"/>
</dbReference>
<dbReference type="STRING" id="1257118.L8GXJ5"/>